<dbReference type="AlphaFoldDB" id="A0A8E2DTT9"/>
<keyword evidence="1" id="KW-0732">Signal</keyword>
<accession>A0A8E2DTT9</accession>
<name>A0A8E2DTT9_9APHY</name>
<protein>
    <recommendedName>
        <fullName evidence="4">Secreted protein</fullName>
    </recommendedName>
</protein>
<sequence length="98" mass="11280">MQQSTLPSVLMCFIAFRLWWNTMCVGEASFRVVRREILRMYVTIRNDTAAVCSGPMKQLEQFNDIRGHHASNSFNKSTRSTTQLQCRIFPESARDSCA</sequence>
<feature type="signal peptide" evidence="1">
    <location>
        <begin position="1"/>
        <end position="24"/>
    </location>
</feature>
<evidence type="ECO:0000313" key="2">
    <source>
        <dbReference type="EMBL" id="OCH95698.1"/>
    </source>
</evidence>
<reference evidence="2 3" key="1">
    <citation type="submission" date="2016-07" db="EMBL/GenBank/DDBJ databases">
        <title>Draft genome of the white-rot fungus Obba rivulosa 3A-2.</title>
        <authorList>
            <consortium name="DOE Joint Genome Institute"/>
            <person name="Miettinen O."/>
            <person name="Riley R."/>
            <person name="Acob R."/>
            <person name="Barry K."/>
            <person name="Cullen D."/>
            <person name="De Vries R."/>
            <person name="Hainaut M."/>
            <person name="Hatakka A."/>
            <person name="Henrissat B."/>
            <person name="Hilden K."/>
            <person name="Kuo R."/>
            <person name="Labutti K."/>
            <person name="Lipzen A."/>
            <person name="Makela M.R."/>
            <person name="Sandor L."/>
            <person name="Spatafora J.W."/>
            <person name="Grigoriev I.V."/>
            <person name="Hibbett D.S."/>
        </authorList>
    </citation>
    <scope>NUCLEOTIDE SEQUENCE [LARGE SCALE GENOMIC DNA]</scope>
    <source>
        <strain evidence="2 3">3A-2</strain>
    </source>
</reference>
<proteinExistence type="predicted"/>
<organism evidence="2 3">
    <name type="scientific">Obba rivulosa</name>
    <dbReference type="NCBI Taxonomy" id="1052685"/>
    <lineage>
        <taxon>Eukaryota</taxon>
        <taxon>Fungi</taxon>
        <taxon>Dikarya</taxon>
        <taxon>Basidiomycota</taxon>
        <taxon>Agaricomycotina</taxon>
        <taxon>Agaricomycetes</taxon>
        <taxon>Polyporales</taxon>
        <taxon>Gelatoporiaceae</taxon>
        <taxon>Obba</taxon>
    </lineage>
</organism>
<feature type="chain" id="PRO_5034831586" description="Secreted protein" evidence="1">
    <location>
        <begin position="25"/>
        <end position="98"/>
    </location>
</feature>
<dbReference type="EMBL" id="KV722334">
    <property type="protein sequence ID" value="OCH95698.1"/>
    <property type="molecule type" value="Genomic_DNA"/>
</dbReference>
<evidence type="ECO:0000313" key="3">
    <source>
        <dbReference type="Proteomes" id="UP000250043"/>
    </source>
</evidence>
<evidence type="ECO:0008006" key="4">
    <source>
        <dbReference type="Google" id="ProtNLM"/>
    </source>
</evidence>
<dbReference type="Proteomes" id="UP000250043">
    <property type="component" value="Unassembled WGS sequence"/>
</dbReference>
<keyword evidence="3" id="KW-1185">Reference proteome</keyword>
<gene>
    <name evidence="2" type="ORF">OBBRIDRAFT_497839</name>
</gene>
<evidence type="ECO:0000256" key="1">
    <source>
        <dbReference type="SAM" id="SignalP"/>
    </source>
</evidence>